<evidence type="ECO:0000313" key="3">
    <source>
        <dbReference type="EMBL" id="TYA13535.1"/>
    </source>
</evidence>
<dbReference type="EMBL" id="VSDO01000002">
    <property type="protein sequence ID" value="TYA13535.1"/>
    <property type="molecule type" value="Genomic_DNA"/>
</dbReference>
<dbReference type="InterPro" id="IPR036390">
    <property type="entry name" value="WH_DNA-bd_sf"/>
</dbReference>
<evidence type="ECO:0000259" key="2">
    <source>
        <dbReference type="PROSITE" id="PS50995"/>
    </source>
</evidence>
<dbReference type="GO" id="GO:0003700">
    <property type="term" value="F:DNA-binding transcription factor activity"/>
    <property type="evidence" value="ECO:0007669"/>
    <property type="project" value="InterPro"/>
</dbReference>
<dbReference type="InterPro" id="IPR039422">
    <property type="entry name" value="MarR/SlyA-like"/>
</dbReference>
<evidence type="ECO:0000313" key="4">
    <source>
        <dbReference type="Proteomes" id="UP000325218"/>
    </source>
</evidence>
<dbReference type="InterPro" id="IPR000835">
    <property type="entry name" value="HTH_MarR-typ"/>
</dbReference>
<dbReference type="PROSITE" id="PS50995">
    <property type="entry name" value="HTH_MARR_2"/>
    <property type="match status" value="1"/>
</dbReference>
<dbReference type="SMART" id="SM00347">
    <property type="entry name" value="HTH_MARR"/>
    <property type="match status" value="1"/>
</dbReference>
<dbReference type="PANTHER" id="PTHR33164">
    <property type="entry name" value="TRANSCRIPTIONAL REGULATOR, MARR FAMILY"/>
    <property type="match status" value="1"/>
</dbReference>
<comment type="caution">
    <text evidence="3">The sequence shown here is derived from an EMBL/GenBank/DDBJ whole genome shotgun (WGS) entry which is preliminary data.</text>
</comment>
<gene>
    <name evidence="3" type="ORF">FRY98_12880</name>
</gene>
<protein>
    <submittedName>
        <fullName evidence="3">Winged helix-turn-helix transcriptional regulator</fullName>
    </submittedName>
</protein>
<dbReference type="Gene3D" id="1.10.10.10">
    <property type="entry name" value="Winged helix-like DNA-binding domain superfamily/Winged helix DNA-binding domain"/>
    <property type="match status" value="1"/>
</dbReference>
<feature type="domain" description="HTH marR-type" evidence="2">
    <location>
        <begin position="13"/>
        <end position="144"/>
    </location>
</feature>
<sequence>MENHILPPKNSAFSDLVIEVFRLNRQLLDAGDRLTQPVGLSSARWQVLGVVEHGPVTVPNVAREMGLTRQAIQQVADSLVAEGYMRYEDNPHHRRAKLMVITPKGRTALDEIQRRHAVWTSHITESLSIERLTHMLDEIRRIRELMDQSNSLFESPDM</sequence>
<dbReference type="OrthoDB" id="9799663at2"/>
<dbReference type="GO" id="GO:0003677">
    <property type="term" value="F:DNA binding"/>
    <property type="evidence" value="ECO:0007669"/>
    <property type="project" value="UniProtKB-KW"/>
</dbReference>
<dbReference type="Pfam" id="PF12802">
    <property type="entry name" value="MarR_2"/>
    <property type="match status" value="1"/>
</dbReference>
<proteinExistence type="predicted"/>
<name>A0A5D0CXP0_9BACL</name>
<dbReference type="Proteomes" id="UP000325218">
    <property type="component" value="Unassembled WGS sequence"/>
</dbReference>
<dbReference type="InterPro" id="IPR036388">
    <property type="entry name" value="WH-like_DNA-bd_sf"/>
</dbReference>
<reference evidence="3 4" key="1">
    <citation type="submission" date="2019-08" db="EMBL/GenBank/DDBJ databases">
        <title>Genome sequencing of Paenibacillus faecis DSM 23593(T).</title>
        <authorList>
            <person name="Kook J.-K."/>
            <person name="Park S.-N."/>
            <person name="Lim Y.K."/>
        </authorList>
    </citation>
    <scope>NUCLEOTIDE SEQUENCE [LARGE SCALE GENOMIC DNA]</scope>
    <source>
        <strain evidence="3 4">DSM 23593</strain>
    </source>
</reference>
<dbReference type="RefSeq" id="WP_148452308.1">
    <property type="nucleotide sequence ID" value="NZ_VSDO01000002.1"/>
</dbReference>
<accession>A0A5D0CXP0</accession>
<dbReference type="SUPFAM" id="SSF46785">
    <property type="entry name" value="Winged helix' DNA-binding domain"/>
    <property type="match status" value="1"/>
</dbReference>
<keyword evidence="1" id="KW-0238">DNA-binding</keyword>
<evidence type="ECO:0000256" key="1">
    <source>
        <dbReference type="ARBA" id="ARBA00023125"/>
    </source>
</evidence>
<dbReference type="AlphaFoldDB" id="A0A5D0CXP0"/>
<keyword evidence="4" id="KW-1185">Reference proteome</keyword>
<organism evidence="3 4">
    <name type="scientific">Paenibacillus faecis</name>
    <dbReference type="NCBI Taxonomy" id="862114"/>
    <lineage>
        <taxon>Bacteria</taxon>
        <taxon>Bacillati</taxon>
        <taxon>Bacillota</taxon>
        <taxon>Bacilli</taxon>
        <taxon>Bacillales</taxon>
        <taxon>Paenibacillaceae</taxon>
        <taxon>Paenibacillus</taxon>
    </lineage>
</organism>
<dbReference type="PANTHER" id="PTHR33164:SF43">
    <property type="entry name" value="HTH-TYPE TRANSCRIPTIONAL REPRESSOR YETL"/>
    <property type="match status" value="1"/>
</dbReference>
<dbReference type="GO" id="GO:0006950">
    <property type="term" value="P:response to stress"/>
    <property type="evidence" value="ECO:0007669"/>
    <property type="project" value="TreeGrafter"/>
</dbReference>